<dbReference type="Gene3D" id="3.40.50.970">
    <property type="match status" value="2"/>
</dbReference>
<dbReference type="SUPFAM" id="SSF52518">
    <property type="entry name" value="Thiamin diphosphate-binding fold (THDP-binding)"/>
    <property type="match status" value="1"/>
</dbReference>
<dbReference type="InterPro" id="IPR029061">
    <property type="entry name" value="THDP-binding"/>
</dbReference>
<name>A0A1I7Y3T2_9BILA</name>
<dbReference type="Pfam" id="PF22613">
    <property type="entry name" value="Transketolase_C_1"/>
    <property type="match status" value="1"/>
</dbReference>
<protein>
    <submittedName>
        <fullName evidence="4">PDH_E1_M domain-containing protein</fullName>
    </submittedName>
</protein>
<dbReference type="WBParaSite" id="L893_g12443.t1">
    <property type="protein sequence ID" value="L893_g12443.t1"/>
    <property type="gene ID" value="L893_g12443"/>
</dbReference>
<dbReference type="Proteomes" id="UP000095287">
    <property type="component" value="Unplaced"/>
</dbReference>
<dbReference type="PANTHER" id="PTHR43825:SF3">
    <property type="entry name" value="PYRUVATE DEHYDROGENASE E1 COMPONENT"/>
    <property type="match status" value="1"/>
</dbReference>
<dbReference type="AlphaFoldDB" id="A0A1I7Y3T2"/>
<evidence type="ECO:0000313" key="3">
    <source>
        <dbReference type="Proteomes" id="UP000095287"/>
    </source>
</evidence>
<dbReference type="Pfam" id="PF17831">
    <property type="entry name" value="PDH_E1_M"/>
    <property type="match status" value="1"/>
</dbReference>
<evidence type="ECO:0000259" key="1">
    <source>
        <dbReference type="Pfam" id="PF17831"/>
    </source>
</evidence>
<keyword evidence="3" id="KW-1185">Reference proteome</keyword>
<dbReference type="SUPFAM" id="SSF52922">
    <property type="entry name" value="TK C-terminal domain-like"/>
    <property type="match status" value="1"/>
</dbReference>
<dbReference type="InterPro" id="IPR051157">
    <property type="entry name" value="PDH/Transketolase"/>
</dbReference>
<evidence type="ECO:0000313" key="4">
    <source>
        <dbReference type="WBParaSite" id="L893_g12443.t1"/>
    </source>
</evidence>
<accession>A0A1I7Y3T2</accession>
<proteinExistence type="predicted"/>
<feature type="domain" description="Transketolase-like C-terminal" evidence="2">
    <location>
        <begin position="137"/>
        <end position="272"/>
    </location>
</feature>
<reference evidence="4" key="1">
    <citation type="submission" date="2016-11" db="UniProtKB">
        <authorList>
            <consortium name="WormBaseParasite"/>
        </authorList>
    </citation>
    <scope>IDENTIFICATION</scope>
</reference>
<dbReference type="Gene3D" id="3.40.50.920">
    <property type="match status" value="1"/>
</dbReference>
<organism evidence="3 4">
    <name type="scientific">Steinernema glaseri</name>
    <dbReference type="NCBI Taxonomy" id="37863"/>
    <lineage>
        <taxon>Eukaryota</taxon>
        <taxon>Metazoa</taxon>
        <taxon>Ecdysozoa</taxon>
        <taxon>Nematoda</taxon>
        <taxon>Chromadorea</taxon>
        <taxon>Rhabditida</taxon>
        <taxon>Tylenchina</taxon>
        <taxon>Panagrolaimomorpha</taxon>
        <taxon>Strongyloidoidea</taxon>
        <taxon>Steinernematidae</taxon>
        <taxon>Steinernema</taxon>
    </lineage>
</organism>
<dbReference type="PANTHER" id="PTHR43825">
    <property type="entry name" value="PYRUVATE DEHYDROGENASE E1 COMPONENT"/>
    <property type="match status" value="1"/>
</dbReference>
<dbReference type="InterPro" id="IPR041621">
    <property type="entry name" value="PDH_E1_M"/>
</dbReference>
<sequence length="314" mass="35646">MFRQLGIYSSVGQLYEPVDKDQVMFYREDKKGQILEEGINEAGAMSSFIAAGTSYSNHNQPMLPFYIFYSIHMLAATIPNCRTYDPTYGYELAVIIQDGMKKMTEEQQDVFYYITVMNESYQQPAIPAGVEEGIIKGMYLLEEDTKDAAHHVQLMGSGTILREVREAAKILREEFNVGADVWSVTSFNELRRDGLAVERSNRLHPGQKPKQTYIEECLGGRKGPVIASTDYMKLFAEQIRQWVPSKEFKVLGTDGFGRSDSRKKLRHFFEVDRHFVVLAALEALADRGEIEPKVVADAITKFGIDPDKRNPLDC</sequence>
<dbReference type="InterPro" id="IPR055152">
    <property type="entry name" value="Transketolase-like_C_2"/>
</dbReference>
<evidence type="ECO:0000259" key="2">
    <source>
        <dbReference type="Pfam" id="PF22613"/>
    </source>
</evidence>
<dbReference type="InterPro" id="IPR009014">
    <property type="entry name" value="Transketo_C/PFOR_II"/>
</dbReference>
<feature type="domain" description="Pyruvate dehydrogenase E1 component middle" evidence="1">
    <location>
        <begin position="1"/>
        <end position="72"/>
    </location>
</feature>